<reference evidence="3" key="1">
    <citation type="submission" date="2019-12" db="EMBL/GenBank/DDBJ databases">
        <title>Mycobacterium spongiae sp. nov.</title>
        <authorList>
            <person name="Stinear T."/>
        </authorList>
    </citation>
    <scope>NUCLEOTIDE SEQUENCE</scope>
    <source>
        <strain evidence="3">FSD4b-SM</strain>
    </source>
</reference>
<feature type="compositionally biased region" description="Polar residues" evidence="1">
    <location>
        <begin position="1"/>
        <end position="12"/>
    </location>
</feature>
<organism evidence="3 4">
    <name type="scientific">Mycobacterium spongiae</name>
    <dbReference type="NCBI Taxonomy" id="886343"/>
    <lineage>
        <taxon>Bacteria</taxon>
        <taxon>Bacillati</taxon>
        <taxon>Actinomycetota</taxon>
        <taxon>Actinomycetes</taxon>
        <taxon>Mycobacteriales</taxon>
        <taxon>Mycobacteriaceae</taxon>
        <taxon>Mycobacterium</taxon>
    </lineage>
</organism>
<dbReference type="EMBL" id="CP046600">
    <property type="protein sequence ID" value="QUR69996.1"/>
    <property type="molecule type" value="Genomic_DNA"/>
</dbReference>
<keyword evidence="2" id="KW-0472">Membrane</keyword>
<dbReference type="Proteomes" id="UP000682202">
    <property type="component" value="Chromosome"/>
</dbReference>
<feature type="transmembrane region" description="Helical" evidence="2">
    <location>
        <begin position="79"/>
        <end position="99"/>
    </location>
</feature>
<evidence type="ECO:0000313" key="3">
    <source>
        <dbReference type="EMBL" id="QUR69996.1"/>
    </source>
</evidence>
<keyword evidence="4" id="KW-1185">Reference proteome</keyword>
<protein>
    <submittedName>
        <fullName evidence="3">Uncharacterized protein</fullName>
    </submittedName>
</protein>
<evidence type="ECO:0000313" key="4">
    <source>
        <dbReference type="Proteomes" id="UP000682202"/>
    </source>
</evidence>
<feature type="region of interest" description="Disordered" evidence="1">
    <location>
        <begin position="1"/>
        <end position="27"/>
    </location>
</feature>
<accession>A0A975K250</accession>
<proteinExistence type="predicted"/>
<dbReference type="AlphaFoldDB" id="A0A975K250"/>
<feature type="transmembrane region" description="Helical" evidence="2">
    <location>
        <begin position="35"/>
        <end position="59"/>
    </location>
</feature>
<name>A0A975K250_9MYCO</name>
<sequence length="130" mass="13364">MNGRNRNLTIETGSAGATEPTPFGRVSGRKGRSRVNWVLALSTVPGAAIVMLFALGALMSTEACSGRQCSNLGVGGIDFGVLFYGAPAVALVVMLVSVFSAKRRGGIAVPLFGWALLVADVALLAVTVAR</sequence>
<keyword evidence="2" id="KW-1133">Transmembrane helix</keyword>
<gene>
    <name evidence="3" type="ORF">F6B93_21235</name>
</gene>
<keyword evidence="2" id="KW-0812">Transmembrane</keyword>
<evidence type="ECO:0000256" key="2">
    <source>
        <dbReference type="SAM" id="Phobius"/>
    </source>
</evidence>
<dbReference type="KEGG" id="mspg:F6B93_21235"/>
<dbReference type="RefSeq" id="WP_211699656.1">
    <property type="nucleotide sequence ID" value="NZ_CP046600.1"/>
</dbReference>
<feature type="transmembrane region" description="Helical" evidence="2">
    <location>
        <begin position="111"/>
        <end position="129"/>
    </location>
</feature>
<evidence type="ECO:0000256" key="1">
    <source>
        <dbReference type="SAM" id="MobiDB-lite"/>
    </source>
</evidence>